<organism evidence="2 3">
    <name type="scientific">Colletotrichum gloeosporioides</name>
    <name type="common">Anthracnose fungus</name>
    <name type="synonym">Glomerella cingulata</name>
    <dbReference type="NCBI Taxonomy" id="474922"/>
    <lineage>
        <taxon>Eukaryota</taxon>
        <taxon>Fungi</taxon>
        <taxon>Dikarya</taxon>
        <taxon>Ascomycota</taxon>
        <taxon>Pezizomycotina</taxon>
        <taxon>Sordariomycetes</taxon>
        <taxon>Hypocreomycetidae</taxon>
        <taxon>Glomerellales</taxon>
        <taxon>Glomerellaceae</taxon>
        <taxon>Colletotrichum</taxon>
        <taxon>Colletotrichum gloeosporioides species complex</taxon>
    </lineage>
</organism>
<comment type="caution">
    <text evidence="2">The sequence shown here is derived from an EMBL/GenBank/DDBJ whole genome shotgun (WGS) entry which is preliminary data.</text>
</comment>
<sequence>VLPATDVKHRTGRWTLDAGAPAEFKPSIHAASYARCKWASLPASASSRETALGGHLEQDISEPGLVPSSCLELVCLCLACGRAEGAEVLTVPCLTSFRKHRRWNEDRAGPDAGLNPHSPRPFSHPFQVSTAGPSTQNRLAIASSFIPSVLPISQPQAEGPSTSAALPPKGEEAPIHPSIINS</sequence>
<dbReference type="RefSeq" id="XP_045267161.1">
    <property type="nucleotide sequence ID" value="XM_045412456.1"/>
</dbReference>
<dbReference type="GeneID" id="69019699"/>
<evidence type="ECO:0000313" key="3">
    <source>
        <dbReference type="Proteomes" id="UP000613401"/>
    </source>
</evidence>
<feature type="compositionally biased region" description="Polar residues" evidence="1">
    <location>
        <begin position="152"/>
        <end position="164"/>
    </location>
</feature>
<keyword evidence="3" id="KW-1185">Reference proteome</keyword>
<evidence type="ECO:0000313" key="2">
    <source>
        <dbReference type="EMBL" id="KAF3808002.1"/>
    </source>
</evidence>
<reference evidence="2" key="1">
    <citation type="journal article" date="2020" name="Phytopathology">
        <title>Genome sequence and comparative analysis of Colletotrichum gloeosporioides isolated from Liriodendron leaves.</title>
        <authorList>
            <person name="Fu F.F."/>
            <person name="Hao Z."/>
            <person name="Wang P."/>
            <person name="Lu Y."/>
            <person name="Xue L.J."/>
            <person name="Wei G."/>
            <person name="Tian Y."/>
            <person name="Baishi H."/>
            <person name="Xu H."/>
            <person name="Shi J."/>
            <person name="Cheng T."/>
            <person name="Wang G."/>
            <person name="Yi Y."/>
            <person name="Chen J."/>
        </authorList>
    </citation>
    <scope>NUCLEOTIDE SEQUENCE</scope>
    <source>
        <strain evidence="2">Lc1</strain>
    </source>
</reference>
<gene>
    <name evidence="2" type="ORF">GCG54_00012580</name>
</gene>
<feature type="region of interest" description="Disordered" evidence="1">
    <location>
        <begin position="152"/>
        <end position="182"/>
    </location>
</feature>
<reference evidence="2" key="2">
    <citation type="submission" date="2020-03" db="EMBL/GenBank/DDBJ databases">
        <authorList>
            <person name="Fu F.-F."/>
            <person name="Chen J."/>
        </authorList>
    </citation>
    <scope>NUCLEOTIDE SEQUENCE</scope>
    <source>
        <strain evidence="2">Lc1</strain>
    </source>
</reference>
<proteinExistence type="predicted"/>
<accession>A0A8H4CQJ7</accession>
<evidence type="ECO:0000256" key="1">
    <source>
        <dbReference type="SAM" id="MobiDB-lite"/>
    </source>
</evidence>
<dbReference type="EMBL" id="WVTB01000024">
    <property type="protein sequence ID" value="KAF3808002.1"/>
    <property type="molecule type" value="Genomic_DNA"/>
</dbReference>
<protein>
    <submittedName>
        <fullName evidence="2">Uncharacterized protein</fullName>
    </submittedName>
</protein>
<dbReference type="AlphaFoldDB" id="A0A8H4CQJ7"/>
<feature type="non-terminal residue" evidence="2">
    <location>
        <position position="1"/>
    </location>
</feature>
<name>A0A8H4CQJ7_COLGL</name>
<dbReference type="Proteomes" id="UP000613401">
    <property type="component" value="Unassembled WGS sequence"/>
</dbReference>